<gene>
    <name evidence="2" type="ORF">SAMN02194393_05471</name>
</gene>
<dbReference type="InterPro" id="IPR050248">
    <property type="entry name" value="Polysacc_deacetylase_ArnD"/>
</dbReference>
<evidence type="ECO:0000313" key="3">
    <source>
        <dbReference type="Proteomes" id="UP000190285"/>
    </source>
</evidence>
<keyword evidence="2" id="KW-0624">Polysaccharide degradation</keyword>
<dbReference type="PROSITE" id="PS51677">
    <property type="entry name" value="NODB"/>
    <property type="match status" value="1"/>
</dbReference>
<keyword evidence="2" id="KW-0119">Carbohydrate metabolism</keyword>
<proteinExistence type="predicted"/>
<dbReference type="AlphaFoldDB" id="A0A1T5MVW0"/>
<dbReference type="Proteomes" id="UP000190285">
    <property type="component" value="Unassembled WGS sequence"/>
</dbReference>
<dbReference type="STRING" id="36842.SAMN02194393_05471"/>
<evidence type="ECO:0000259" key="1">
    <source>
        <dbReference type="PROSITE" id="PS51677"/>
    </source>
</evidence>
<protein>
    <submittedName>
        <fullName evidence="2">Predicted xylanase/chitin deacetylase</fullName>
    </submittedName>
</protein>
<dbReference type="GO" id="GO:0016810">
    <property type="term" value="F:hydrolase activity, acting on carbon-nitrogen (but not peptide) bonds"/>
    <property type="evidence" value="ECO:0007669"/>
    <property type="project" value="InterPro"/>
</dbReference>
<keyword evidence="2" id="KW-0378">Hydrolase</keyword>
<accession>A0A1T5MVW0</accession>
<keyword evidence="2" id="KW-0326">Glycosidase</keyword>
<dbReference type="Pfam" id="PF01522">
    <property type="entry name" value="Polysacc_deac_1"/>
    <property type="match status" value="1"/>
</dbReference>
<sequence>MIFIIISILIISIYQGEVFRFIFTDVFQRVSTDGPDPKFTPQILDIFNKNKTKGTFFVLGEQVEKHPEIAKMIVDIKNEIANHT</sequence>
<dbReference type="GO" id="GO:0045493">
    <property type="term" value="P:xylan catabolic process"/>
    <property type="evidence" value="ECO:0007669"/>
    <property type="project" value="UniProtKB-KW"/>
</dbReference>
<keyword evidence="2" id="KW-0858">Xylan degradation</keyword>
<dbReference type="GO" id="GO:0016798">
    <property type="term" value="F:hydrolase activity, acting on glycosyl bonds"/>
    <property type="evidence" value="ECO:0007669"/>
    <property type="project" value="UniProtKB-KW"/>
</dbReference>
<dbReference type="EMBL" id="FUZT01000028">
    <property type="protein sequence ID" value="SKC92371.1"/>
    <property type="molecule type" value="Genomic_DNA"/>
</dbReference>
<organism evidence="2 3">
    <name type="scientific">Maledivibacter halophilus</name>
    <dbReference type="NCBI Taxonomy" id="36842"/>
    <lineage>
        <taxon>Bacteria</taxon>
        <taxon>Bacillati</taxon>
        <taxon>Bacillota</taxon>
        <taxon>Clostridia</taxon>
        <taxon>Peptostreptococcales</taxon>
        <taxon>Caminicellaceae</taxon>
        <taxon>Maledivibacter</taxon>
    </lineage>
</organism>
<name>A0A1T5MVW0_9FIRM</name>
<evidence type="ECO:0000313" key="2">
    <source>
        <dbReference type="EMBL" id="SKC92371.1"/>
    </source>
</evidence>
<dbReference type="PANTHER" id="PTHR10587">
    <property type="entry name" value="GLYCOSYL TRANSFERASE-RELATED"/>
    <property type="match status" value="1"/>
</dbReference>
<dbReference type="InterPro" id="IPR011330">
    <property type="entry name" value="Glyco_hydro/deAcase_b/a-brl"/>
</dbReference>
<dbReference type="SUPFAM" id="SSF88713">
    <property type="entry name" value="Glycoside hydrolase/deacetylase"/>
    <property type="match status" value="1"/>
</dbReference>
<dbReference type="Gene3D" id="3.20.20.370">
    <property type="entry name" value="Glycoside hydrolase/deacetylase"/>
    <property type="match status" value="1"/>
</dbReference>
<keyword evidence="3" id="KW-1185">Reference proteome</keyword>
<dbReference type="InterPro" id="IPR002509">
    <property type="entry name" value="NODB_dom"/>
</dbReference>
<feature type="domain" description="NodB homology" evidence="1">
    <location>
        <begin position="24"/>
        <end position="84"/>
    </location>
</feature>
<reference evidence="2 3" key="1">
    <citation type="submission" date="2017-02" db="EMBL/GenBank/DDBJ databases">
        <authorList>
            <person name="Peterson S.W."/>
        </authorList>
    </citation>
    <scope>NUCLEOTIDE SEQUENCE [LARGE SCALE GENOMIC DNA]</scope>
    <source>
        <strain evidence="2 3">M1</strain>
    </source>
</reference>